<dbReference type="InterPro" id="IPR039420">
    <property type="entry name" value="WalR-like"/>
</dbReference>
<dbReference type="InterPro" id="IPR036388">
    <property type="entry name" value="WH-like_DNA-bd_sf"/>
</dbReference>
<dbReference type="InterPro" id="IPR001789">
    <property type="entry name" value="Sig_transdc_resp-reg_receiver"/>
</dbReference>
<feature type="domain" description="Response regulatory" evidence="6">
    <location>
        <begin position="2"/>
        <end position="116"/>
    </location>
</feature>
<dbReference type="SUPFAM" id="SSF52172">
    <property type="entry name" value="CheY-like"/>
    <property type="match status" value="1"/>
</dbReference>
<evidence type="ECO:0000256" key="4">
    <source>
        <dbReference type="PROSITE-ProRule" id="PRU00169"/>
    </source>
</evidence>
<dbReference type="AlphaFoldDB" id="A0A221KFN9"/>
<keyword evidence="1" id="KW-0805">Transcription regulation</keyword>
<dbReference type="EMBL" id="CP022423">
    <property type="protein sequence ID" value="ASM77848.1"/>
    <property type="molecule type" value="Genomic_DNA"/>
</dbReference>
<evidence type="ECO:0000313" key="8">
    <source>
        <dbReference type="EMBL" id="ASM77848.1"/>
    </source>
</evidence>
<dbReference type="KEGG" id="vff:VITFI_CDS2070"/>
<dbReference type="Gene3D" id="6.10.250.690">
    <property type="match status" value="1"/>
</dbReference>
<keyword evidence="2 5" id="KW-0238">DNA-binding</keyword>
<evidence type="ECO:0000256" key="3">
    <source>
        <dbReference type="ARBA" id="ARBA00023163"/>
    </source>
</evidence>
<dbReference type="GO" id="GO:0000156">
    <property type="term" value="F:phosphorelay response regulator activity"/>
    <property type="evidence" value="ECO:0007669"/>
    <property type="project" value="TreeGrafter"/>
</dbReference>
<feature type="domain" description="OmpR/PhoB-type" evidence="7">
    <location>
        <begin position="124"/>
        <end position="226"/>
    </location>
</feature>
<evidence type="ECO:0000256" key="5">
    <source>
        <dbReference type="PROSITE-ProRule" id="PRU01091"/>
    </source>
</evidence>
<dbReference type="GO" id="GO:0000976">
    <property type="term" value="F:transcription cis-regulatory region binding"/>
    <property type="evidence" value="ECO:0007669"/>
    <property type="project" value="TreeGrafter"/>
</dbReference>
<dbReference type="PANTHER" id="PTHR48111">
    <property type="entry name" value="REGULATOR OF RPOS"/>
    <property type="match status" value="1"/>
</dbReference>
<sequence length="231" mass="25317">MNLLLAEDDHLLADGLTTQLRQAGFTVEHAPNGAVAEFLLLKQPFDLAILDLGLPLVDGLTVLKRTRVVKPELPVLILTALDSLDDRVAGLNAGADDYLSKPFDFPELEARLRALLRRSRASSPAATDMGHLSFSRDTRRASVRGEPLELSPRESMLLDLLLTHRDKVVTKDQINATWAADRSTETSASTGGNNAIEVYIHRLRRKLEHSGLAIRTVRGLGYLLELDAPAA</sequence>
<dbReference type="SMART" id="SM00862">
    <property type="entry name" value="Trans_reg_C"/>
    <property type="match status" value="1"/>
</dbReference>
<evidence type="ECO:0000256" key="2">
    <source>
        <dbReference type="ARBA" id="ARBA00023125"/>
    </source>
</evidence>
<dbReference type="Pfam" id="PF00486">
    <property type="entry name" value="Trans_reg_C"/>
    <property type="match status" value="1"/>
</dbReference>
<gene>
    <name evidence="8" type="ORF">VITFI_CDS2070</name>
</gene>
<accession>A0A221KFN9</accession>
<feature type="DNA-binding region" description="OmpR/PhoB-type" evidence="5">
    <location>
        <begin position="124"/>
        <end position="226"/>
    </location>
</feature>
<organism evidence="8 9">
    <name type="scientific">Vitreoscilla filiformis</name>
    <dbReference type="NCBI Taxonomy" id="63"/>
    <lineage>
        <taxon>Bacteria</taxon>
        <taxon>Pseudomonadati</taxon>
        <taxon>Pseudomonadota</taxon>
        <taxon>Betaproteobacteria</taxon>
        <taxon>Neisseriales</taxon>
        <taxon>Neisseriaceae</taxon>
        <taxon>Vitreoscilla</taxon>
    </lineage>
</organism>
<dbReference type="Gene3D" id="3.40.50.2300">
    <property type="match status" value="1"/>
</dbReference>
<dbReference type="Pfam" id="PF00072">
    <property type="entry name" value="Response_reg"/>
    <property type="match status" value="1"/>
</dbReference>
<dbReference type="OrthoDB" id="9802426at2"/>
<dbReference type="PROSITE" id="PS51755">
    <property type="entry name" value="OMPR_PHOB"/>
    <property type="match status" value="1"/>
</dbReference>
<keyword evidence="4" id="KW-0597">Phosphoprotein</keyword>
<dbReference type="InterPro" id="IPR011006">
    <property type="entry name" value="CheY-like_superfamily"/>
</dbReference>
<dbReference type="SMART" id="SM00448">
    <property type="entry name" value="REC"/>
    <property type="match status" value="1"/>
</dbReference>
<dbReference type="InterPro" id="IPR001867">
    <property type="entry name" value="OmpR/PhoB-type_DNA-bd"/>
</dbReference>
<feature type="modified residue" description="4-aspartylphosphate" evidence="4">
    <location>
        <position position="51"/>
    </location>
</feature>
<dbReference type="PROSITE" id="PS50110">
    <property type="entry name" value="RESPONSE_REGULATORY"/>
    <property type="match status" value="1"/>
</dbReference>
<keyword evidence="9" id="KW-1185">Reference proteome</keyword>
<dbReference type="RefSeq" id="WP_089416877.1">
    <property type="nucleotide sequence ID" value="NZ_CP022423.1"/>
</dbReference>
<dbReference type="Proteomes" id="UP000199729">
    <property type="component" value="Chromosome"/>
</dbReference>
<evidence type="ECO:0000259" key="6">
    <source>
        <dbReference type="PROSITE" id="PS50110"/>
    </source>
</evidence>
<proteinExistence type="predicted"/>
<evidence type="ECO:0000259" key="7">
    <source>
        <dbReference type="PROSITE" id="PS51755"/>
    </source>
</evidence>
<keyword evidence="3" id="KW-0804">Transcription</keyword>
<dbReference type="GO" id="GO:0006355">
    <property type="term" value="P:regulation of DNA-templated transcription"/>
    <property type="evidence" value="ECO:0007669"/>
    <property type="project" value="InterPro"/>
</dbReference>
<dbReference type="Gene3D" id="1.10.10.10">
    <property type="entry name" value="Winged helix-like DNA-binding domain superfamily/Winged helix DNA-binding domain"/>
    <property type="match status" value="1"/>
</dbReference>
<reference evidence="8 9" key="1">
    <citation type="submission" date="2017-07" db="EMBL/GenBank/DDBJ databases">
        <title>Complete Genome Sequence of the cosmetic ferment Vitreoscilla filiformis (ATCC15551).</title>
        <authorList>
            <person name="Contreras S."/>
            <person name="Sagory-Zalkind P."/>
            <person name="Blanquart H."/>
            <person name="Iltis A."/>
            <person name="Morand S.C."/>
        </authorList>
    </citation>
    <scope>NUCLEOTIDE SEQUENCE [LARGE SCALE GENOMIC DNA]</scope>
    <source>
        <strain evidence="8 9">ATCC 15551</strain>
    </source>
</reference>
<protein>
    <submittedName>
        <fullName evidence="8">Two-component system response regulator</fullName>
    </submittedName>
</protein>
<dbReference type="CDD" id="cd00383">
    <property type="entry name" value="trans_reg_C"/>
    <property type="match status" value="1"/>
</dbReference>
<evidence type="ECO:0000256" key="1">
    <source>
        <dbReference type="ARBA" id="ARBA00023015"/>
    </source>
</evidence>
<dbReference type="PANTHER" id="PTHR48111:SF67">
    <property type="entry name" value="TRANSCRIPTIONAL REGULATORY PROTEIN TCTD"/>
    <property type="match status" value="1"/>
</dbReference>
<evidence type="ECO:0000313" key="9">
    <source>
        <dbReference type="Proteomes" id="UP000199729"/>
    </source>
</evidence>
<dbReference type="GO" id="GO:0005829">
    <property type="term" value="C:cytosol"/>
    <property type="evidence" value="ECO:0007669"/>
    <property type="project" value="TreeGrafter"/>
</dbReference>
<dbReference type="GO" id="GO:0032993">
    <property type="term" value="C:protein-DNA complex"/>
    <property type="evidence" value="ECO:0007669"/>
    <property type="project" value="TreeGrafter"/>
</dbReference>
<name>A0A221KFN9_VITFI</name>